<feature type="coiled-coil region" evidence="7">
    <location>
        <begin position="159"/>
        <end position="186"/>
    </location>
</feature>
<dbReference type="Proteomes" id="UP000199163">
    <property type="component" value="Unassembled WGS sequence"/>
</dbReference>
<evidence type="ECO:0000256" key="1">
    <source>
        <dbReference type="ARBA" id="ARBA00004365"/>
    </source>
</evidence>
<evidence type="ECO:0000259" key="10">
    <source>
        <dbReference type="Pfam" id="PF22638"/>
    </source>
</evidence>
<evidence type="ECO:0000256" key="2">
    <source>
        <dbReference type="ARBA" id="ARBA00004613"/>
    </source>
</evidence>
<dbReference type="NCBIfam" id="TIGR02492">
    <property type="entry name" value="flgK_ends"/>
    <property type="match status" value="1"/>
</dbReference>
<dbReference type="Pfam" id="PF06429">
    <property type="entry name" value="Flg_bbr_C"/>
    <property type="match status" value="1"/>
</dbReference>
<keyword evidence="6" id="KW-0975">Bacterial flagellum</keyword>
<dbReference type="InterPro" id="IPR010930">
    <property type="entry name" value="Flg_bb/hook_C_dom"/>
</dbReference>
<dbReference type="Pfam" id="PF00460">
    <property type="entry name" value="Flg_bb_rod"/>
    <property type="match status" value="1"/>
</dbReference>
<reference evidence="11 12" key="1">
    <citation type="submission" date="2016-10" db="EMBL/GenBank/DDBJ databases">
        <authorList>
            <person name="de Groot N.N."/>
        </authorList>
    </citation>
    <scope>NUCLEOTIDE SEQUENCE [LARGE SCALE GENOMIC DNA]</scope>
    <source>
        <strain evidence="11 12">DSM 21632</strain>
    </source>
</reference>
<dbReference type="AlphaFoldDB" id="A0A1G8AER2"/>
<accession>A0A1G8AER2</accession>
<dbReference type="EMBL" id="FNDK01000002">
    <property type="protein sequence ID" value="SDH19505.1"/>
    <property type="molecule type" value="Genomic_DNA"/>
</dbReference>
<dbReference type="PANTHER" id="PTHR30033">
    <property type="entry name" value="FLAGELLAR HOOK-ASSOCIATED PROTEIN 1"/>
    <property type="match status" value="1"/>
</dbReference>
<keyword evidence="7" id="KW-0175">Coiled coil</keyword>
<evidence type="ECO:0000256" key="4">
    <source>
        <dbReference type="ARBA" id="ARBA00016244"/>
    </source>
</evidence>
<dbReference type="PRINTS" id="PR01005">
    <property type="entry name" value="FLGHOOKAP1"/>
</dbReference>
<organism evidence="11 12">
    <name type="scientific">Alteribacillus persepolensis</name>
    <dbReference type="NCBI Taxonomy" id="568899"/>
    <lineage>
        <taxon>Bacteria</taxon>
        <taxon>Bacillati</taxon>
        <taxon>Bacillota</taxon>
        <taxon>Bacilli</taxon>
        <taxon>Bacillales</taxon>
        <taxon>Bacillaceae</taxon>
        <taxon>Alteribacillus</taxon>
    </lineage>
</organism>
<gene>
    <name evidence="11" type="ORF">SAMN05192534_102132</name>
</gene>
<name>A0A1G8AER2_9BACI</name>
<evidence type="ECO:0000256" key="5">
    <source>
        <dbReference type="ARBA" id="ARBA00022525"/>
    </source>
</evidence>
<proteinExistence type="inferred from homology"/>
<dbReference type="PANTHER" id="PTHR30033:SF1">
    <property type="entry name" value="FLAGELLAR HOOK-ASSOCIATED PROTEIN 1"/>
    <property type="match status" value="1"/>
</dbReference>
<evidence type="ECO:0000256" key="3">
    <source>
        <dbReference type="ARBA" id="ARBA00009677"/>
    </source>
</evidence>
<dbReference type="GO" id="GO:0009424">
    <property type="term" value="C:bacterial-type flagellum hook"/>
    <property type="evidence" value="ECO:0007669"/>
    <property type="project" value="InterPro"/>
</dbReference>
<dbReference type="InterPro" id="IPR053927">
    <property type="entry name" value="FlgK_helical"/>
</dbReference>
<feature type="domain" description="Flagellar basal-body/hook protein C-terminal" evidence="9">
    <location>
        <begin position="579"/>
        <end position="622"/>
    </location>
</feature>
<dbReference type="GO" id="GO:0005576">
    <property type="term" value="C:extracellular region"/>
    <property type="evidence" value="ECO:0007669"/>
    <property type="project" value="UniProtKB-SubCell"/>
</dbReference>
<keyword evidence="11" id="KW-0969">Cilium</keyword>
<dbReference type="Pfam" id="PF22638">
    <property type="entry name" value="FlgK_D1"/>
    <property type="match status" value="1"/>
</dbReference>
<keyword evidence="12" id="KW-1185">Reference proteome</keyword>
<evidence type="ECO:0000313" key="12">
    <source>
        <dbReference type="Proteomes" id="UP000199163"/>
    </source>
</evidence>
<dbReference type="GO" id="GO:0005198">
    <property type="term" value="F:structural molecule activity"/>
    <property type="evidence" value="ECO:0007669"/>
    <property type="project" value="InterPro"/>
</dbReference>
<comment type="subcellular location">
    <subcellularLocation>
        <location evidence="1">Bacterial flagellum</location>
    </subcellularLocation>
    <subcellularLocation>
        <location evidence="2">Secreted</location>
    </subcellularLocation>
</comment>
<dbReference type="RefSeq" id="WP_091271404.1">
    <property type="nucleotide sequence ID" value="NZ_FNDK01000002.1"/>
</dbReference>
<evidence type="ECO:0000256" key="6">
    <source>
        <dbReference type="ARBA" id="ARBA00023143"/>
    </source>
</evidence>
<protein>
    <recommendedName>
        <fullName evidence="4">Flagellar hook-associated protein 1</fullName>
    </recommendedName>
</protein>
<sequence length="629" mass="69859">MTSTFHGLETARRGMMTQQSALHTTGHNIANANTDGYTRQRVNFGQTEPYPNAARNAPRMPGQIGTGVEADFIQRIRENYLDIQYRGEQAQANYWETRHGELERIEDLMKEPSNEGIANMMDEFWESLQDLSVNPEDSGARSVVRQRGIALTETFNYVSDSLQANKQDVQRELNTTKDQFNSLTKRIHDINGQIARTEPHGQMPNDLYDERDRLIDELAGLVNIDVKRNESKGNAEAAAEGTVDIYLADEEGKRLTTLVDGENSDFKTLEISEGASAEENGEKEQHAYISEAVLDWDDDRGNDEEKNLDLDDGEELSDIVFQDSPGKLKALVEAYGYREGSSMKGTYPEMIDNLDTMVKTFADRFNAVHKSGWNLNDVAAGEKGDGIAFFAFDGTEGSKGYASALMVSSDMKGDLDNIAAASNTEAMMTVTEGNEKQPGPLLTGTYTGDKDELYIQYNKDGGWQYSFQNPEDSENWTDLPEEGTVDETELAIHTGGLQPEDGTVWNHDLSDSTGTQAYAGDGSNALNLSHVKDELLGFDGSTTDVQSFYQGVVGEMAVHTSEAQQQMNNTDQLRATVDQRRQEVSSVSLDEEMTNMIQFQHAYNAAARNITMIDEMLDRIINNMGVVGR</sequence>
<evidence type="ECO:0000259" key="8">
    <source>
        <dbReference type="Pfam" id="PF00460"/>
    </source>
</evidence>
<dbReference type="InterPro" id="IPR001444">
    <property type="entry name" value="Flag_bb_rod_N"/>
</dbReference>
<evidence type="ECO:0000313" key="11">
    <source>
        <dbReference type="EMBL" id="SDH19505.1"/>
    </source>
</evidence>
<feature type="domain" description="Flagellar basal body rod protein N-terminal" evidence="8">
    <location>
        <begin position="8"/>
        <end position="38"/>
    </location>
</feature>
<keyword evidence="11" id="KW-0966">Cell projection</keyword>
<evidence type="ECO:0000259" key="9">
    <source>
        <dbReference type="Pfam" id="PF06429"/>
    </source>
</evidence>
<comment type="similarity">
    <text evidence="3">Belongs to the flagella basal body rod proteins family.</text>
</comment>
<dbReference type="SUPFAM" id="SSF64518">
    <property type="entry name" value="Phase 1 flagellin"/>
    <property type="match status" value="1"/>
</dbReference>
<dbReference type="GO" id="GO:0044780">
    <property type="term" value="P:bacterial-type flagellum assembly"/>
    <property type="evidence" value="ECO:0007669"/>
    <property type="project" value="InterPro"/>
</dbReference>
<feature type="domain" description="Flagellar hook-associated protein FlgK helical" evidence="10">
    <location>
        <begin position="102"/>
        <end position="378"/>
    </location>
</feature>
<keyword evidence="5" id="KW-0964">Secreted</keyword>
<dbReference type="InterPro" id="IPR002371">
    <property type="entry name" value="FlgK"/>
</dbReference>
<keyword evidence="11" id="KW-0282">Flagellum</keyword>
<dbReference type="STRING" id="568899.SAMN05192534_102132"/>
<evidence type="ECO:0000256" key="7">
    <source>
        <dbReference type="SAM" id="Coils"/>
    </source>
</evidence>
<dbReference type="OrthoDB" id="9802553at2"/>